<dbReference type="SUPFAM" id="SSF74942">
    <property type="entry name" value="YhbC-like, C-terminal domain"/>
    <property type="match status" value="1"/>
</dbReference>
<protein>
    <submittedName>
        <fullName evidence="6">Unannotated protein</fullName>
    </submittedName>
</protein>
<evidence type="ECO:0000256" key="3">
    <source>
        <dbReference type="SAM" id="MobiDB-lite"/>
    </source>
</evidence>
<reference evidence="6" key="1">
    <citation type="submission" date="2020-05" db="EMBL/GenBank/DDBJ databases">
        <authorList>
            <person name="Chiriac C."/>
            <person name="Salcher M."/>
            <person name="Ghai R."/>
            <person name="Kavagutti S V."/>
        </authorList>
    </citation>
    <scope>NUCLEOTIDE SEQUENCE</scope>
</reference>
<dbReference type="InterPro" id="IPR003728">
    <property type="entry name" value="Ribosome_maturation_RimP"/>
</dbReference>
<evidence type="ECO:0000256" key="2">
    <source>
        <dbReference type="ARBA" id="ARBA00022517"/>
    </source>
</evidence>
<keyword evidence="1" id="KW-0963">Cytoplasm</keyword>
<dbReference type="PANTHER" id="PTHR33867">
    <property type="entry name" value="RIBOSOME MATURATION FACTOR RIMP"/>
    <property type="match status" value="1"/>
</dbReference>
<keyword evidence="2" id="KW-0690">Ribosome biogenesis</keyword>
<name>A0A6J6D4B1_9ZZZZ</name>
<dbReference type="InterPro" id="IPR028998">
    <property type="entry name" value="RimP_C"/>
</dbReference>
<feature type="compositionally biased region" description="Basic and acidic residues" evidence="3">
    <location>
        <begin position="180"/>
        <end position="189"/>
    </location>
</feature>
<dbReference type="Gene3D" id="3.30.300.70">
    <property type="entry name" value="RimP-like superfamily, N-terminal"/>
    <property type="match status" value="1"/>
</dbReference>
<dbReference type="GO" id="GO:0006412">
    <property type="term" value="P:translation"/>
    <property type="evidence" value="ECO:0007669"/>
    <property type="project" value="TreeGrafter"/>
</dbReference>
<dbReference type="EMBL" id="CAEZWE010000017">
    <property type="protein sequence ID" value="CAB4648359.1"/>
    <property type="molecule type" value="Genomic_DNA"/>
</dbReference>
<evidence type="ECO:0000256" key="1">
    <source>
        <dbReference type="ARBA" id="ARBA00022490"/>
    </source>
</evidence>
<proteinExistence type="inferred from homology"/>
<dbReference type="Pfam" id="PF02576">
    <property type="entry name" value="RimP_N"/>
    <property type="match status" value="1"/>
</dbReference>
<dbReference type="Pfam" id="PF17384">
    <property type="entry name" value="DUF150_C"/>
    <property type="match status" value="1"/>
</dbReference>
<organism evidence="6">
    <name type="scientific">freshwater metagenome</name>
    <dbReference type="NCBI Taxonomy" id="449393"/>
    <lineage>
        <taxon>unclassified sequences</taxon>
        <taxon>metagenomes</taxon>
        <taxon>ecological metagenomes</taxon>
    </lineage>
</organism>
<dbReference type="CDD" id="cd01734">
    <property type="entry name" value="YlxS_C"/>
    <property type="match status" value="1"/>
</dbReference>
<dbReference type="GO" id="GO:0005829">
    <property type="term" value="C:cytosol"/>
    <property type="evidence" value="ECO:0007669"/>
    <property type="project" value="TreeGrafter"/>
</dbReference>
<dbReference type="GO" id="GO:0000028">
    <property type="term" value="P:ribosomal small subunit assembly"/>
    <property type="evidence" value="ECO:0007669"/>
    <property type="project" value="TreeGrafter"/>
</dbReference>
<feature type="domain" description="Ribosome maturation factor RimP C-terminal" evidence="5">
    <location>
        <begin position="106"/>
        <end position="173"/>
    </location>
</feature>
<feature type="domain" description="Ribosome maturation factor RimP N-terminal" evidence="4">
    <location>
        <begin position="31"/>
        <end position="103"/>
    </location>
</feature>
<dbReference type="InterPro" id="IPR035956">
    <property type="entry name" value="RimP_N_sf"/>
</dbReference>
<accession>A0A6J6D4B1</accession>
<dbReference type="HAMAP" id="MF_01077">
    <property type="entry name" value="RimP"/>
    <property type="match status" value="1"/>
</dbReference>
<evidence type="ECO:0000259" key="5">
    <source>
        <dbReference type="Pfam" id="PF17384"/>
    </source>
</evidence>
<dbReference type="EMBL" id="CAEZTC010000062">
    <property type="protein sequence ID" value="CAB4558196.1"/>
    <property type="molecule type" value="Genomic_DNA"/>
</dbReference>
<dbReference type="InterPro" id="IPR036847">
    <property type="entry name" value="RimP_C_sf"/>
</dbReference>
<dbReference type="EMBL" id="CAEZTQ010000016">
    <property type="protein sequence ID" value="CAB4565294.1"/>
    <property type="molecule type" value="Genomic_DNA"/>
</dbReference>
<evidence type="ECO:0000313" key="8">
    <source>
        <dbReference type="EMBL" id="CAB4648359.1"/>
    </source>
</evidence>
<evidence type="ECO:0000313" key="6">
    <source>
        <dbReference type="EMBL" id="CAB4558196.1"/>
    </source>
</evidence>
<evidence type="ECO:0000313" key="7">
    <source>
        <dbReference type="EMBL" id="CAB4565294.1"/>
    </source>
</evidence>
<dbReference type="PANTHER" id="PTHR33867:SF1">
    <property type="entry name" value="RIBOSOME MATURATION FACTOR RIMP"/>
    <property type="match status" value="1"/>
</dbReference>
<dbReference type="InterPro" id="IPR028989">
    <property type="entry name" value="RimP_N"/>
</dbReference>
<dbReference type="SUPFAM" id="SSF75420">
    <property type="entry name" value="YhbC-like, N-terminal domain"/>
    <property type="match status" value="1"/>
</dbReference>
<dbReference type="AlphaFoldDB" id="A0A6J6D4B1"/>
<sequence length="208" mass="22581">MLPVPFVLLEPVLAGGEHMSSSVIDTVTTMLTPILDDLHLELYDLEFAGGVLRVTVDTPPGSPAGVDIDQISLITRLLGRELDHNENAVPGRFTLEVTSPGLERTLRTPRHFAREVGKSITVRLAAEMDGRRRLAGLLMSSSDTHAVVRLNDSAETVEFPLSLVEKAKTVFVWESQPKPNSKEARDAKRAANSSSTSSSTPQQEANAQ</sequence>
<evidence type="ECO:0000259" key="4">
    <source>
        <dbReference type="Pfam" id="PF02576"/>
    </source>
</evidence>
<dbReference type="Gene3D" id="2.30.30.180">
    <property type="entry name" value="Ribosome maturation factor RimP, C-terminal domain"/>
    <property type="match status" value="1"/>
</dbReference>
<gene>
    <name evidence="6" type="ORF">UFOPK1572_00638</name>
    <name evidence="7" type="ORF">UFOPK1704_00159</name>
    <name evidence="8" type="ORF">UFOPK2169_00596</name>
</gene>
<feature type="region of interest" description="Disordered" evidence="3">
    <location>
        <begin position="174"/>
        <end position="208"/>
    </location>
</feature>